<evidence type="ECO:0008006" key="4">
    <source>
        <dbReference type="Google" id="ProtNLM"/>
    </source>
</evidence>
<feature type="chain" id="PRO_5046195713" description="Lipoprotein" evidence="1">
    <location>
        <begin position="19"/>
        <end position="107"/>
    </location>
</feature>
<accession>A0ABU1S663</accession>
<gene>
    <name evidence="2" type="ORF">J2W95_003254</name>
</gene>
<reference evidence="2 3" key="1">
    <citation type="submission" date="2023-07" db="EMBL/GenBank/DDBJ databases">
        <title>Sorghum-associated microbial communities from plants grown in Nebraska, USA.</title>
        <authorList>
            <person name="Schachtman D."/>
        </authorList>
    </citation>
    <scope>NUCLEOTIDE SEQUENCE [LARGE SCALE GENOMIC DNA]</scope>
    <source>
        <strain evidence="2 3">BE124</strain>
    </source>
</reference>
<dbReference type="PROSITE" id="PS51257">
    <property type="entry name" value="PROKAR_LIPOPROTEIN"/>
    <property type="match status" value="1"/>
</dbReference>
<evidence type="ECO:0000313" key="3">
    <source>
        <dbReference type="Proteomes" id="UP001261871"/>
    </source>
</evidence>
<feature type="signal peptide" evidence="1">
    <location>
        <begin position="1"/>
        <end position="18"/>
    </location>
</feature>
<dbReference type="RefSeq" id="WP_310008789.1">
    <property type="nucleotide sequence ID" value="NZ_JAVDTX010000008.1"/>
</dbReference>
<name>A0ABU1S663_9FLAO</name>
<dbReference type="EMBL" id="JAVDTX010000008">
    <property type="protein sequence ID" value="MDR6846535.1"/>
    <property type="molecule type" value="Genomic_DNA"/>
</dbReference>
<sequence length="107" mass="12565">MKKITFVILMVFTFCSCANDDAGFDSNSKKEIMNSWAWKIFIFTDEGEFTPVKTTKNKFDNTTKGSPIFVEDFLRIYSKEDFFLNDQKQAFNNPIVFTNFNLTKRKK</sequence>
<evidence type="ECO:0000256" key="1">
    <source>
        <dbReference type="SAM" id="SignalP"/>
    </source>
</evidence>
<protein>
    <recommendedName>
        <fullName evidence="4">Lipoprotein</fullName>
    </recommendedName>
</protein>
<keyword evidence="1" id="KW-0732">Signal</keyword>
<dbReference type="Proteomes" id="UP001261871">
    <property type="component" value="Unassembled WGS sequence"/>
</dbReference>
<comment type="caution">
    <text evidence="2">The sequence shown here is derived from an EMBL/GenBank/DDBJ whole genome shotgun (WGS) entry which is preliminary data.</text>
</comment>
<evidence type="ECO:0000313" key="2">
    <source>
        <dbReference type="EMBL" id="MDR6846535.1"/>
    </source>
</evidence>
<keyword evidence="3" id="KW-1185">Reference proteome</keyword>
<organism evidence="2 3">
    <name type="scientific">Flavobacterium granuli</name>
    <dbReference type="NCBI Taxonomy" id="280093"/>
    <lineage>
        <taxon>Bacteria</taxon>
        <taxon>Pseudomonadati</taxon>
        <taxon>Bacteroidota</taxon>
        <taxon>Flavobacteriia</taxon>
        <taxon>Flavobacteriales</taxon>
        <taxon>Flavobacteriaceae</taxon>
        <taxon>Flavobacterium</taxon>
    </lineage>
</organism>
<proteinExistence type="predicted"/>